<dbReference type="Pfam" id="PF11827">
    <property type="entry name" value="DUF3347"/>
    <property type="match status" value="1"/>
</dbReference>
<evidence type="ECO:0000256" key="1">
    <source>
        <dbReference type="SAM" id="SignalP"/>
    </source>
</evidence>
<feature type="chain" id="PRO_5020667320" evidence="1">
    <location>
        <begin position="17"/>
        <end position="190"/>
    </location>
</feature>
<evidence type="ECO:0000313" key="4">
    <source>
        <dbReference type="Proteomes" id="UP000294616"/>
    </source>
</evidence>
<keyword evidence="1" id="KW-0732">Signal</keyword>
<evidence type="ECO:0000259" key="2">
    <source>
        <dbReference type="Pfam" id="PF11827"/>
    </source>
</evidence>
<dbReference type="AlphaFoldDB" id="A0A4R1LYI3"/>
<reference evidence="3 4" key="1">
    <citation type="submission" date="2019-03" db="EMBL/GenBank/DDBJ databases">
        <title>Genomic Encyclopedia of Archaeal and Bacterial Type Strains, Phase II (KMG-II): from individual species to whole genera.</title>
        <authorList>
            <person name="Goeker M."/>
        </authorList>
    </citation>
    <scope>NUCLEOTIDE SEQUENCE [LARGE SCALE GENOMIC DNA]</scope>
    <source>
        <strain evidence="3 4">DSM 22554</strain>
    </source>
</reference>
<dbReference type="Proteomes" id="UP000294616">
    <property type="component" value="Unassembled WGS sequence"/>
</dbReference>
<keyword evidence="4" id="KW-1185">Reference proteome</keyword>
<dbReference type="InterPro" id="IPR021782">
    <property type="entry name" value="DUF3347"/>
</dbReference>
<dbReference type="EMBL" id="SMGO01000002">
    <property type="protein sequence ID" value="TCK83660.1"/>
    <property type="molecule type" value="Genomic_DNA"/>
</dbReference>
<gene>
    <name evidence="3" type="ORF">C8N28_2267</name>
</gene>
<protein>
    <submittedName>
        <fullName evidence="3">Uncharacterized protein DUF3347</fullName>
    </submittedName>
</protein>
<proteinExistence type="predicted"/>
<organism evidence="3 4">
    <name type="scientific">Albibacterium bauzanense</name>
    <dbReference type="NCBI Taxonomy" id="653929"/>
    <lineage>
        <taxon>Bacteria</taxon>
        <taxon>Pseudomonadati</taxon>
        <taxon>Bacteroidota</taxon>
        <taxon>Sphingobacteriia</taxon>
        <taxon>Sphingobacteriales</taxon>
        <taxon>Sphingobacteriaceae</taxon>
        <taxon>Albibacterium</taxon>
    </lineage>
</organism>
<feature type="domain" description="DUF3347" evidence="2">
    <location>
        <begin position="52"/>
        <end position="142"/>
    </location>
</feature>
<dbReference type="PROSITE" id="PS51257">
    <property type="entry name" value="PROKAR_LIPOPROTEIN"/>
    <property type="match status" value="1"/>
</dbReference>
<feature type="signal peptide" evidence="1">
    <location>
        <begin position="1"/>
        <end position="16"/>
    </location>
</feature>
<accession>A0A4R1LYI3</accession>
<name>A0A4R1LYI3_9SPHI</name>
<comment type="caution">
    <text evidence="3">The sequence shown here is derived from an EMBL/GenBank/DDBJ whole genome shotgun (WGS) entry which is preliminary data.</text>
</comment>
<sequence>MKITLLSMAMSILLFAACNSGTKTDNTSMATDTAKTGASEETKAAGTSTKGIVTAYLELKNALTKDDDKNAAQAGNSLVEAIAAVDKTSLTAEQSKVFAEVADDAKEHAEHIGSNAGNIKHQREHFEMLSQEVYDLVKAGGSTGQKLYYDNCPMYNDGKGGSWVSETKEIQNPYLGKGMPTCGSVKEELN</sequence>
<evidence type="ECO:0000313" key="3">
    <source>
        <dbReference type="EMBL" id="TCK83660.1"/>
    </source>
</evidence>
<dbReference type="OrthoDB" id="5513217at2"/>
<dbReference type="RefSeq" id="WP_132224834.1">
    <property type="nucleotide sequence ID" value="NZ_SMGO01000002.1"/>
</dbReference>